<sequence length="930" mass="104976">MEVDSNLIEEFRQLSRESVEFTKKCALLVEEINSGRLTIVQLVEQLGTLLVDVAPINRELGTWILTQVLQGLPANHFDEKQLQFICTFYADRLKDHHQVIPAVLVGVLALAKFDQFPSGAAAQILSALFQNVACQQQQEHDRHNIYKIFQVLLSKCPTELCTMGLDYIYGVISAVDGERNPKNLVLLFNWFPKLLKTVNLGHLTEEAFEVLACYFPVDFKAPAQDSNAITRDQLANSLAPCLTAIPQFAEFCFPLALEKLESSLEIAKIDALHLLEIGCSSFDVSSYVQHSTEIWSQIQKEMFSNPNPAVDNACLKTLTALIKKISSDAAVTTTVKDISDTIKRNLLPDSKLFEPSAKLLLGVANGSPLSSDLITKDVVPIFVNTFNISTTPSHRAVVLKTLIQFFDSYVALHQVIECEELQKVPILCVKASLDDSNELRKAGFDGLKQIAKFLSSEVRFSVYDNLQKLLLVPQAKDVRNSILECFNELATNFADEIKDRLVNNGEITSEITLEGYLNALCVIAADGNFTNIVVDIFLDYLQKGVNLGQVVVKSLRNLINKYENNDNVVNIIYEKNLIKLLIDWSLLNENNAEIKCLQDVDFILKSIIGKQSSQRQTEIIKELSRVDLVSGRRVFLLDGLLCNLRRDVEIDYRVVDDLSALITRESDNFIKSTAAQLLANIINKCDLDKLPMCLDKINKNQTDLTTISWVTKALVMRNHTTANSWTEKLLELLENDTNAAVCFRIVINDSFDALSPKSHCITAILYQQKFFTLVCNRLCDNYQPGRVSYLLALGYLLESTPKQVILMQFQKILKMIVLCLDESEEPEVLVVLLNIIKDFITQKEKCMEDHLGDFLTRFLKLSTFDKSMKVRILALQCLQEVTSSFPVYKLLIHKQEVVRVLGKVVDDKKRIVRREAVEARSLWFLVDAPM</sequence>
<evidence type="ECO:0000256" key="4">
    <source>
        <dbReference type="ARBA" id="ARBA00023242"/>
    </source>
</evidence>
<dbReference type="InterPro" id="IPR024687">
    <property type="entry name" value="MMS19_C"/>
</dbReference>
<comment type="caution">
    <text evidence="8">The sequence shown here is derived from an EMBL/GenBank/DDBJ whole genome shotgun (WGS) entry which is preliminary data.</text>
</comment>
<feature type="domain" description="MMS19 C-terminal" evidence="6">
    <location>
        <begin position="547"/>
        <end position="881"/>
    </location>
</feature>
<keyword evidence="9" id="KW-1185">Reference proteome</keyword>
<comment type="subunit">
    <text evidence="5">Component of the CIA complex.</text>
</comment>
<dbReference type="GO" id="GO:0097361">
    <property type="term" value="C:cytosolic [4Fe-4S] assembly targeting complex"/>
    <property type="evidence" value="ECO:0007669"/>
    <property type="project" value="UniProtKB-UniRule"/>
</dbReference>
<dbReference type="GO" id="GO:0006281">
    <property type="term" value="P:DNA repair"/>
    <property type="evidence" value="ECO:0007669"/>
    <property type="project" value="UniProtKB-UniRule"/>
</dbReference>
<evidence type="ECO:0000256" key="5">
    <source>
        <dbReference type="RuleBase" id="RU367072"/>
    </source>
</evidence>
<gene>
    <name evidence="8" type="ORF">Zmor_026518</name>
</gene>
<keyword evidence="5" id="KW-0234">DNA repair</keyword>
<keyword evidence="5" id="KW-0227">DNA damage</keyword>
<name>A0AA38HUI9_9CUCU</name>
<dbReference type="SUPFAM" id="SSF48371">
    <property type="entry name" value="ARM repeat"/>
    <property type="match status" value="2"/>
</dbReference>
<comment type="subcellular location">
    <subcellularLocation>
        <location evidence="5">Cytoplasm</location>
        <location evidence="5">Cytoskeleton</location>
        <location evidence="5">Spindle</location>
    </subcellularLocation>
    <subcellularLocation>
        <location evidence="1 5">Nucleus</location>
    </subcellularLocation>
</comment>
<dbReference type="Gene3D" id="1.25.10.10">
    <property type="entry name" value="Leucine-rich Repeat Variant"/>
    <property type="match status" value="2"/>
</dbReference>
<keyword evidence="5" id="KW-0206">Cytoskeleton</keyword>
<accession>A0AA38HUI9</accession>
<dbReference type="Pfam" id="PF12460">
    <property type="entry name" value="MMS19_C"/>
    <property type="match status" value="1"/>
</dbReference>
<dbReference type="InterPro" id="IPR016024">
    <property type="entry name" value="ARM-type_fold"/>
</dbReference>
<reference evidence="8" key="1">
    <citation type="journal article" date="2023" name="G3 (Bethesda)">
        <title>Whole genome assemblies of Zophobas morio and Tenebrio molitor.</title>
        <authorList>
            <person name="Kaur S."/>
            <person name="Stinson S.A."/>
            <person name="diCenzo G.C."/>
        </authorList>
    </citation>
    <scope>NUCLEOTIDE SEQUENCE</scope>
    <source>
        <strain evidence="8">QUZm001</strain>
    </source>
</reference>
<dbReference type="AlphaFoldDB" id="A0AA38HUI9"/>
<comment type="function">
    <text evidence="5">Key component of the cytosolic iron-sulfur protein assembly (CIA) complex, a multiprotein complex that mediates the incorporation of iron-sulfur cluster into apoproteins specifically involved in DNA metabolism and genomic integrity. In the CIA complex, MMS19 acts as an adapter between early-acting CIA components and a subset of cellular target iron-sulfur proteins.</text>
</comment>
<proteinExistence type="inferred from homology"/>
<dbReference type="PANTHER" id="PTHR12891">
    <property type="entry name" value="DNA REPAIR/TRANSCRIPTION PROTEIN MET18/MMS19"/>
    <property type="match status" value="1"/>
</dbReference>
<comment type="similarity">
    <text evidence="2 5">Belongs to the MET18/MMS19 family.</text>
</comment>
<dbReference type="PANTHER" id="PTHR12891:SF0">
    <property type="entry name" value="MMS19 NUCLEOTIDE EXCISION REPAIR PROTEIN HOMOLOG"/>
    <property type="match status" value="1"/>
</dbReference>
<dbReference type="EMBL" id="JALNTZ010000008">
    <property type="protein sequence ID" value="KAJ3643831.1"/>
    <property type="molecule type" value="Genomic_DNA"/>
</dbReference>
<keyword evidence="4 5" id="KW-0539">Nucleus</keyword>
<dbReference type="GO" id="GO:0051604">
    <property type="term" value="P:protein maturation"/>
    <property type="evidence" value="ECO:0007669"/>
    <property type="project" value="UniProtKB-UniRule"/>
</dbReference>
<dbReference type="GO" id="GO:0005634">
    <property type="term" value="C:nucleus"/>
    <property type="evidence" value="ECO:0007669"/>
    <property type="project" value="UniProtKB-SubCell"/>
</dbReference>
<evidence type="ECO:0000256" key="1">
    <source>
        <dbReference type="ARBA" id="ARBA00004123"/>
    </source>
</evidence>
<dbReference type="Pfam" id="PF14500">
    <property type="entry name" value="MMS19_N"/>
    <property type="match status" value="1"/>
</dbReference>
<evidence type="ECO:0000313" key="8">
    <source>
        <dbReference type="EMBL" id="KAJ3643831.1"/>
    </source>
</evidence>
<dbReference type="InterPro" id="IPR011989">
    <property type="entry name" value="ARM-like"/>
</dbReference>
<evidence type="ECO:0000256" key="2">
    <source>
        <dbReference type="ARBA" id="ARBA00009340"/>
    </source>
</evidence>
<dbReference type="GO" id="GO:0005819">
    <property type="term" value="C:spindle"/>
    <property type="evidence" value="ECO:0007669"/>
    <property type="project" value="UniProtKB-SubCell"/>
</dbReference>
<evidence type="ECO:0000256" key="3">
    <source>
        <dbReference type="ARBA" id="ARBA00022737"/>
    </source>
</evidence>
<evidence type="ECO:0000259" key="7">
    <source>
        <dbReference type="Pfam" id="PF14500"/>
    </source>
</evidence>
<dbReference type="InterPro" id="IPR029240">
    <property type="entry name" value="MMS19_N"/>
</dbReference>
<dbReference type="Proteomes" id="UP001168821">
    <property type="component" value="Unassembled WGS sequence"/>
</dbReference>
<dbReference type="GO" id="GO:0016226">
    <property type="term" value="P:iron-sulfur cluster assembly"/>
    <property type="evidence" value="ECO:0007669"/>
    <property type="project" value="UniProtKB-UniRule"/>
</dbReference>
<keyword evidence="3" id="KW-0677">Repeat</keyword>
<protein>
    <recommendedName>
        <fullName evidence="5">MMS19 nucleotide excision repair protein</fullName>
    </recommendedName>
</protein>
<organism evidence="8 9">
    <name type="scientific">Zophobas morio</name>
    <dbReference type="NCBI Taxonomy" id="2755281"/>
    <lineage>
        <taxon>Eukaryota</taxon>
        <taxon>Metazoa</taxon>
        <taxon>Ecdysozoa</taxon>
        <taxon>Arthropoda</taxon>
        <taxon>Hexapoda</taxon>
        <taxon>Insecta</taxon>
        <taxon>Pterygota</taxon>
        <taxon>Neoptera</taxon>
        <taxon>Endopterygota</taxon>
        <taxon>Coleoptera</taxon>
        <taxon>Polyphaga</taxon>
        <taxon>Cucujiformia</taxon>
        <taxon>Tenebrionidae</taxon>
        <taxon>Zophobas</taxon>
    </lineage>
</organism>
<dbReference type="InterPro" id="IPR039920">
    <property type="entry name" value="MMS19"/>
</dbReference>
<evidence type="ECO:0000313" key="9">
    <source>
        <dbReference type="Proteomes" id="UP001168821"/>
    </source>
</evidence>
<keyword evidence="5" id="KW-0963">Cytoplasm</keyword>
<feature type="domain" description="MMS19 N-terminal" evidence="7">
    <location>
        <begin position="43"/>
        <end position="303"/>
    </location>
</feature>
<evidence type="ECO:0000259" key="6">
    <source>
        <dbReference type="Pfam" id="PF12460"/>
    </source>
</evidence>